<evidence type="ECO:0000313" key="5">
    <source>
        <dbReference type="EMBL" id="SGY38008.1"/>
    </source>
</evidence>
<accession>A0A2X0P330</accession>
<dbReference type="InterPro" id="IPR036424">
    <property type="entry name" value="UPP_synth-like_sf"/>
</dbReference>
<organism evidence="5 6">
    <name type="scientific">Microbotryum silenes-dioicae</name>
    <dbReference type="NCBI Taxonomy" id="796604"/>
    <lineage>
        <taxon>Eukaryota</taxon>
        <taxon>Fungi</taxon>
        <taxon>Dikarya</taxon>
        <taxon>Basidiomycota</taxon>
        <taxon>Pucciniomycotina</taxon>
        <taxon>Microbotryomycetes</taxon>
        <taxon>Microbotryales</taxon>
        <taxon>Microbotryaceae</taxon>
        <taxon>Microbotryum</taxon>
    </lineage>
</organism>
<evidence type="ECO:0000256" key="1">
    <source>
        <dbReference type="ARBA" id="ARBA00005432"/>
    </source>
</evidence>
<dbReference type="Gene3D" id="3.40.1180.10">
    <property type="entry name" value="Decaprenyl diphosphate synthase-like"/>
    <property type="match status" value="1"/>
</dbReference>
<dbReference type="EMBL" id="FQNC01000042">
    <property type="protein sequence ID" value="SGY38008.1"/>
    <property type="molecule type" value="Genomic_DNA"/>
</dbReference>
<dbReference type="GO" id="GO:0005783">
    <property type="term" value="C:endoplasmic reticulum"/>
    <property type="evidence" value="ECO:0007669"/>
    <property type="project" value="TreeGrafter"/>
</dbReference>
<dbReference type="CDD" id="cd00475">
    <property type="entry name" value="Cis_IPPS"/>
    <property type="match status" value="1"/>
</dbReference>
<evidence type="ECO:0000313" key="6">
    <source>
        <dbReference type="Proteomes" id="UP000249464"/>
    </source>
</evidence>
<name>A0A2X0P330_9BASI</name>
<dbReference type="NCBIfam" id="TIGR00055">
    <property type="entry name" value="uppS"/>
    <property type="match status" value="1"/>
</dbReference>
<feature type="region of interest" description="Disordered" evidence="4">
    <location>
        <begin position="1"/>
        <end position="33"/>
    </location>
</feature>
<gene>
    <name evidence="5" type="primary">BQ5605_C003g01941</name>
    <name evidence="5" type="ORF">BQ5605_C003G01941</name>
</gene>
<keyword evidence="2 3" id="KW-0808">Transferase</keyword>
<dbReference type="GO" id="GO:0016020">
    <property type="term" value="C:membrane"/>
    <property type="evidence" value="ECO:0007669"/>
    <property type="project" value="TreeGrafter"/>
</dbReference>
<reference evidence="5 6" key="1">
    <citation type="submission" date="2016-11" db="EMBL/GenBank/DDBJ databases">
        <authorList>
            <person name="Jaros S."/>
            <person name="Januszkiewicz K."/>
            <person name="Wedrychowicz H."/>
        </authorList>
    </citation>
    <scope>NUCLEOTIDE SEQUENCE [LARGE SCALE GENOMIC DNA]</scope>
</reference>
<dbReference type="GO" id="GO:0005811">
    <property type="term" value="C:lipid droplet"/>
    <property type="evidence" value="ECO:0007669"/>
    <property type="project" value="TreeGrafter"/>
</dbReference>
<feature type="compositionally biased region" description="Polar residues" evidence="4">
    <location>
        <begin position="1"/>
        <end position="12"/>
    </location>
</feature>
<dbReference type="InterPro" id="IPR001441">
    <property type="entry name" value="UPP_synth-like"/>
</dbReference>
<keyword evidence="6" id="KW-1185">Reference proteome</keyword>
<evidence type="ECO:0000256" key="4">
    <source>
        <dbReference type="SAM" id="MobiDB-lite"/>
    </source>
</evidence>
<dbReference type="PANTHER" id="PTHR10291:SF43">
    <property type="entry name" value="DEHYDRODOLICHYL DIPHOSPHATE SYNTHASE COMPLEX SUBUNIT DHDDS"/>
    <property type="match status" value="1"/>
</dbReference>
<dbReference type="Pfam" id="PF01255">
    <property type="entry name" value="Prenyltransf"/>
    <property type="match status" value="1"/>
</dbReference>
<dbReference type="PANTHER" id="PTHR10291">
    <property type="entry name" value="DEHYDRODOLICHYL DIPHOSPHATE SYNTHASE FAMILY MEMBER"/>
    <property type="match status" value="1"/>
</dbReference>
<dbReference type="Proteomes" id="UP000249464">
    <property type="component" value="Unassembled WGS sequence"/>
</dbReference>
<dbReference type="SUPFAM" id="SSF64005">
    <property type="entry name" value="Undecaprenyl diphosphate synthase"/>
    <property type="match status" value="1"/>
</dbReference>
<protein>
    <recommendedName>
        <fullName evidence="3">Alkyl transferase</fullName>
        <ecNumber evidence="3">2.5.1.-</ecNumber>
    </recommendedName>
</protein>
<evidence type="ECO:0000256" key="2">
    <source>
        <dbReference type="ARBA" id="ARBA00022679"/>
    </source>
</evidence>
<evidence type="ECO:0000256" key="3">
    <source>
        <dbReference type="RuleBase" id="RU363018"/>
    </source>
</evidence>
<comment type="similarity">
    <text evidence="1 3">Belongs to the UPP synthase family.</text>
</comment>
<sequence length="388" mass="43578">MWPFTRSSNAKNPPQAKHKRNDDHVDSDADDRDDCNVAVHQQAMDSHPLDPTLAEPQDVPLPFRFSTSSFLSLIPEVLHGPLRTLLIHSLRLGPLPPHIAFIMDGNRRSARLRSLPVQVGHQEGFEALKRVLSFLLKLGICNVTVYAFSIENFNRPPDEVDALMDMARERLVEICQKGALLDRHGVQIRILGRRDLLPEDVQIACSKAEELTQHNTKFVLVRLCQVRGVLNFCCPYTSQEEMLTSIKRASRLPPSPPVTSSEITDESLSSHLYTSHSPPVDILLRTSAVSRLSDFLLYQSNEDTVLHFIEPNWPDIGVVDVLGPVLVYQSEEVVRRLRRAVGWMRVDERNFKNEASKGVTNVTTSIILYSSKKGGAFRSGLLVVPVDV</sequence>
<dbReference type="AlphaFoldDB" id="A0A2X0P330"/>
<dbReference type="GO" id="GO:0045547">
    <property type="term" value="F:ditrans,polycis-polyprenyl diphosphate synthase [(2E,6E)-farnesyl diphosphate specific] activity"/>
    <property type="evidence" value="ECO:0007669"/>
    <property type="project" value="TreeGrafter"/>
</dbReference>
<dbReference type="GO" id="GO:1904423">
    <property type="term" value="C:dehydrodolichyl diphosphate synthase complex"/>
    <property type="evidence" value="ECO:0007669"/>
    <property type="project" value="TreeGrafter"/>
</dbReference>
<dbReference type="STRING" id="796604.A0A2X0P330"/>
<dbReference type="EC" id="2.5.1.-" evidence="3"/>
<dbReference type="GO" id="GO:0016094">
    <property type="term" value="P:polyprenol biosynthetic process"/>
    <property type="evidence" value="ECO:0007669"/>
    <property type="project" value="TreeGrafter"/>
</dbReference>
<proteinExistence type="inferred from homology"/>